<dbReference type="AlphaFoldDB" id="A0A3M7RAA9"/>
<name>A0A3M7RAA9_BRAPC</name>
<feature type="region of interest" description="Disordered" evidence="1">
    <location>
        <begin position="167"/>
        <end position="195"/>
    </location>
</feature>
<gene>
    <name evidence="2" type="ORF">BpHYR1_002400</name>
</gene>
<dbReference type="EMBL" id="REGN01003845">
    <property type="protein sequence ID" value="RNA20480.1"/>
    <property type="molecule type" value="Genomic_DNA"/>
</dbReference>
<accession>A0A3M7RAA9</accession>
<sequence>MNPIVFSIKLSDVCSMWHNILFTKPSHSSFVFVLGRKTGAKAAENSVKKPLPRAHSLVRPNPKAARDAYHQQHGILDHEQREDHGAAVTLVQNSRHIVGRQVELDGVGLEPVVHPLVIRGLFVKVAADDYDGGHHVHDAEDADAHHELFQLVGLVSLVLHDIADPEQRDEAREQKAGAQHQVEEQGRDQKAPHQVHVPEAREADAAEDVGVDLLQPQNRYQLDARYGPGGQVKIGGYVLDGLVAPLEPGGQEPGERQDHPPDGRGHAEKVDHHEEESAWQVLDALHQILPGLHHGVLVRLAHNGVGVGAGADQERHGHHHVAGAQKYDGPFWVAETRCLDQKGQQGDQSGAEAKRRPNQCPRSGEADLALVKQVVVAWHPTTGHVLIIHRQIVRVLGVGDQLERRRTHKLDSLLLMRLALALGGRSSYGRRVQLVVVLLGQAADRVAVGGADQRVEQHLLLLGCQVGQKAGVEFAGGGGRGQRECALVRLGASLGIVVVCDAGLGAVE</sequence>
<proteinExistence type="predicted"/>
<evidence type="ECO:0000256" key="1">
    <source>
        <dbReference type="SAM" id="MobiDB-lite"/>
    </source>
</evidence>
<feature type="region of interest" description="Disordered" evidence="1">
    <location>
        <begin position="343"/>
        <end position="362"/>
    </location>
</feature>
<comment type="caution">
    <text evidence="2">The sequence shown here is derived from an EMBL/GenBank/DDBJ whole genome shotgun (WGS) entry which is preliminary data.</text>
</comment>
<dbReference type="Proteomes" id="UP000276133">
    <property type="component" value="Unassembled WGS sequence"/>
</dbReference>
<feature type="region of interest" description="Disordered" evidence="1">
    <location>
        <begin position="243"/>
        <end position="275"/>
    </location>
</feature>
<evidence type="ECO:0000313" key="2">
    <source>
        <dbReference type="EMBL" id="RNA20480.1"/>
    </source>
</evidence>
<feature type="compositionally biased region" description="Basic and acidic residues" evidence="1">
    <location>
        <begin position="253"/>
        <end position="275"/>
    </location>
</feature>
<evidence type="ECO:0000313" key="3">
    <source>
        <dbReference type="Proteomes" id="UP000276133"/>
    </source>
</evidence>
<reference evidence="2 3" key="1">
    <citation type="journal article" date="2018" name="Sci. Rep.">
        <title>Genomic signatures of local adaptation to the degree of environmental predictability in rotifers.</title>
        <authorList>
            <person name="Franch-Gras L."/>
            <person name="Hahn C."/>
            <person name="Garcia-Roger E.M."/>
            <person name="Carmona M.J."/>
            <person name="Serra M."/>
            <person name="Gomez A."/>
        </authorList>
    </citation>
    <scope>NUCLEOTIDE SEQUENCE [LARGE SCALE GENOMIC DNA]</scope>
    <source>
        <strain evidence="2">HYR1</strain>
    </source>
</reference>
<protein>
    <submittedName>
        <fullName evidence="2">Uncharacterized protein</fullName>
    </submittedName>
</protein>
<keyword evidence="3" id="KW-1185">Reference proteome</keyword>
<organism evidence="2 3">
    <name type="scientific">Brachionus plicatilis</name>
    <name type="common">Marine rotifer</name>
    <name type="synonym">Brachionus muelleri</name>
    <dbReference type="NCBI Taxonomy" id="10195"/>
    <lineage>
        <taxon>Eukaryota</taxon>
        <taxon>Metazoa</taxon>
        <taxon>Spiralia</taxon>
        <taxon>Gnathifera</taxon>
        <taxon>Rotifera</taxon>
        <taxon>Eurotatoria</taxon>
        <taxon>Monogononta</taxon>
        <taxon>Pseudotrocha</taxon>
        <taxon>Ploima</taxon>
        <taxon>Brachionidae</taxon>
        <taxon>Brachionus</taxon>
    </lineage>
</organism>